<reference evidence="4" key="1">
    <citation type="submission" date="2016-12" db="EMBL/GenBank/DDBJ databases">
        <authorList>
            <person name="Jung M.Y."/>
            <person name="Lee S.H."/>
        </authorList>
    </citation>
    <scope>NUCLEOTIDE SEQUENCE [LARGE SCALE GENOMIC DNA]</scope>
    <source>
        <strain evidence="4">WiKim39</strain>
    </source>
</reference>
<proteinExistence type="inferred from homology"/>
<protein>
    <recommendedName>
        <fullName evidence="5">Daunorubicin C-13 ketoreductase</fullName>
    </recommendedName>
</protein>
<dbReference type="PANTHER" id="PTHR24320">
    <property type="entry name" value="RETINOL DEHYDROGENASE"/>
    <property type="match status" value="1"/>
</dbReference>
<evidence type="ECO:0000313" key="3">
    <source>
        <dbReference type="EMBL" id="APX71485.1"/>
    </source>
</evidence>
<evidence type="ECO:0000313" key="4">
    <source>
        <dbReference type="Proteomes" id="UP000187499"/>
    </source>
</evidence>
<dbReference type="OrthoDB" id="9803333at2"/>
<name>A0A1P8Q0Y4_9LACO</name>
<dbReference type="PRINTS" id="PR00081">
    <property type="entry name" value="GDHRDH"/>
</dbReference>
<dbReference type="SUPFAM" id="SSF51735">
    <property type="entry name" value="NAD(P)-binding Rossmann-fold domains"/>
    <property type="match status" value="1"/>
</dbReference>
<comment type="similarity">
    <text evidence="1">Belongs to the short-chain dehydrogenases/reductases (SDR) family.</text>
</comment>
<dbReference type="KEGG" id="lalw:BTM29_02455"/>
<dbReference type="PANTHER" id="PTHR24320:SF274">
    <property type="entry name" value="CHAIN DEHYDROGENASE, PUTATIVE (AFU_ORTHOLOGUE AFUA_4G00440)-RELATED"/>
    <property type="match status" value="1"/>
</dbReference>
<sequence>MSKIFITGSTDGLGLLAAKKLSSMGHEIVLHARNQKRAEDVHQELPNSKILIGDLSNQSEVKNLAKQINDIGPFDTIIYNAGVASASHQLIFKINVLAPYLLTALVDKPKRLIYVSSGMHNGASLDLNNLETNTDYSSSKLQVLILAKAIARLWPNIATNAIDPGWVPTKMGGSGANDDLEQGYAGQVWLASTKDSSITGQYLYHLKPSHYDSRADDTSLQEELLDQLAKITGIQLPH</sequence>
<evidence type="ECO:0008006" key="5">
    <source>
        <dbReference type="Google" id="ProtNLM"/>
    </source>
</evidence>
<gene>
    <name evidence="3" type="ORF">BTM29_02455</name>
</gene>
<organism evidence="3 4">
    <name type="scientific">Companilactobacillus allii</name>
    <dbReference type="NCBI Taxonomy" id="1847728"/>
    <lineage>
        <taxon>Bacteria</taxon>
        <taxon>Bacillati</taxon>
        <taxon>Bacillota</taxon>
        <taxon>Bacilli</taxon>
        <taxon>Lactobacillales</taxon>
        <taxon>Lactobacillaceae</taxon>
        <taxon>Companilactobacillus</taxon>
    </lineage>
</organism>
<dbReference type="STRING" id="1847728.BTM29_02455"/>
<keyword evidence="4" id="KW-1185">Reference proteome</keyword>
<dbReference type="Proteomes" id="UP000187499">
    <property type="component" value="Chromosome"/>
</dbReference>
<dbReference type="Pfam" id="PF00106">
    <property type="entry name" value="adh_short"/>
    <property type="match status" value="1"/>
</dbReference>
<evidence type="ECO:0000256" key="2">
    <source>
        <dbReference type="ARBA" id="ARBA00023002"/>
    </source>
</evidence>
<dbReference type="AlphaFoldDB" id="A0A1P8Q0Y4"/>
<dbReference type="EMBL" id="CP019323">
    <property type="protein sequence ID" value="APX71485.1"/>
    <property type="molecule type" value="Genomic_DNA"/>
</dbReference>
<dbReference type="RefSeq" id="WP_076613989.1">
    <property type="nucleotide sequence ID" value="NZ_CP019323.1"/>
</dbReference>
<accession>A0A1P8Q0Y4</accession>
<dbReference type="Gene3D" id="3.40.50.720">
    <property type="entry name" value="NAD(P)-binding Rossmann-like Domain"/>
    <property type="match status" value="1"/>
</dbReference>
<dbReference type="InterPro" id="IPR036291">
    <property type="entry name" value="NAD(P)-bd_dom_sf"/>
</dbReference>
<dbReference type="GO" id="GO:0016491">
    <property type="term" value="F:oxidoreductase activity"/>
    <property type="evidence" value="ECO:0007669"/>
    <property type="project" value="UniProtKB-KW"/>
</dbReference>
<keyword evidence="2" id="KW-0560">Oxidoreductase</keyword>
<evidence type="ECO:0000256" key="1">
    <source>
        <dbReference type="ARBA" id="ARBA00006484"/>
    </source>
</evidence>
<dbReference type="InterPro" id="IPR002347">
    <property type="entry name" value="SDR_fam"/>
</dbReference>